<evidence type="ECO:0000256" key="5">
    <source>
        <dbReference type="SAM" id="Phobius"/>
    </source>
</evidence>
<evidence type="ECO:0000256" key="2">
    <source>
        <dbReference type="ARBA" id="ARBA00022692"/>
    </source>
</evidence>
<dbReference type="SUPFAM" id="SSF50156">
    <property type="entry name" value="PDZ domain-like"/>
    <property type="match status" value="1"/>
</dbReference>
<dbReference type="GO" id="GO:0016020">
    <property type="term" value="C:membrane"/>
    <property type="evidence" value="ECO:0007669"/>
    <property type="project" value="InterPro"/>
</dbReference>
<dbReference type="GO" id="GO:0031293">
    <property type="term" value="P:membrane protein intracellular domain proteolysis"/>
    <property type="evidence" value="ECO:0007669"/>
    <property type="project" value="TreeGrafter"/>
</dbReference>
<reference evidence="7" key="1">
    <citation type="journal article" date="2020" name="mSystems">
        <title>Genome- and Community-Level Interaction Insights into Carbon Utilization and Element Cycling Functions of Hydrothermarchaeota in Hydrothermal Sediment.</title>
        <authorList>
            <person name="Zhou Z."/>
            <person name="Liu Y."/>
            <person name="Xu W."/>
            <person name="Pan J."/>
            <person name="Luo Z.H."/>
            <person name="Li M."/>
        </authorList>
    </citation>
    <scope>NUCLEOTIDE SEQUENCE [LARGE SCALE GENOMIC DNA]</scope>
    <source>
        <strain evidence="7">SpSt-1261</strain>
    </source>
</reference>
<evidence type="ECO:0000313" key="8">
    <source>
        <dbReference type="EMBL" id="MBE9390904.1"/>
    </source>
</evidence>
<dbReference type="AlphaFoldDB" id="A0A7C2ZX46"/>
<evidence type="ECO:0000256" key="4">
    <source>
        <dbReference type="ARBA" id="ARBA00023136"/>
    </source>
</evidence>
<dbReference type="EMBL" id="JADEZV010000001">
    <property type="protein sequence ID" value="MBE9390904.1"/>
    <property type="molecule type" value="Genomic_DNA"/>
</dbReference>
<gene>
    <name evidence="7" type="ORF">ENO39_05235</name>
    <name evidence="8" type="ORF">IOK49_02260</name>
</gene>
<keyword evidence="8" id="KW-0378">Hydrolase</keyword>
<comment type="caution">
    <text evidence="7">The sequence shown here is derived from an EMBL/GenBank/DDBJ whole genome shotgun (WGS) entry which is preliminary data.</text>
</comment>
<organism evidence="7">
    <name type="scientific">Fervidicoccus fontis</name>
    <dbReference type="NCBI Taxonomy" id="683846"/>
    <lineage>
        <taxon>Archaea</taxon>
        <taxon>Thermoproteota</taxon>
        <taxon>Thermoprotei</taxon>
        <taxon>Fervidicoccales</taxon>
        <taxon>Fervidicoccaceae</taxon>
        <taxon>Fervidicoccus</taxon>
    </lineage>
</organism>
<feature type="domain" description="Peptidase M50" evidence="6">
    <location>
        <begin position="113"/>
        <end position="358"/>
    </location>
</feature>
<dbReference type="InterPro" id="IPR001193">
    <property type="entry name" value="MBTPS2"/>
</dbReference>
<dbReference type="EMBL" id="DSFH01000065">
    <property type="protein sequence ID" value="HEW64439.1"/>
    <property type="molecule type" value="Genomic_DNA"/>
</dbReference>
<dbReference type="Pfam" id="PF02163">
    <property type="entry name" value="Peptidase_M50"/>
    <property type="match status" value="1"/>
</dbReference>
<dbReference type="Proteomes" id="UP000886076">
    <property type="component" value="Unassembled WGS sequence"/>
</dbReference>
<feature type="transmembrane region" description="Helical" evidence="5">
    <location>
        <begin position="6"/>
        <end position="25"/>
    </location>
</feature>
<evidence type="ECO:0000256" key="1">
    <source>
        <dbReference type="ARBA" id="ARBA00004127"/>
    </source>
</evidence>
<feature type="transmembrane region" description="Helical" evidence="5">
    <location>
        <begin position="183"/>
        <end position="206"/>
    </location>
</feature>
<dbReference type="GO" id="GO:0005737">
    <property type="term" value="C:cytoplasm"/>
    <property type="evidence" value="ECO:0007669"/>
    <property type="project" value="TreeGrafter"/>
</dbReference>
<feature type="transmembrane region" description="Helical" evidence="5">
    <location>
        <begin position="303"/>
        <end position="325"/>
    </location>
</feature>
<protein>
    <submittedName>
        <fullName evidence="8">Site-2 protease family protein</fullName>
    </submittedName>
</protein>
<proteinExistence type="predicted"/>
<dbReference type="InterPro" id="IPR008915">
    <property type="entry name" value="Peptidase_M50"/>
</dbReference>
<keyword evidence="2 5" id="KW-0812">Transmembrane</keyword>
<dbReference type="Proteomes" id="UP000652307">
    <property type="component" value="Unassembled WGS sequence"/>
</dbReference>
<sequence length="369" mass="40496">MNDVVLTVVAIVTYWVIALAIGYALRKKFKGLEVSPFFIIFKKPSALSFLDKYEKNKFLRGLIYASVILTFISLFMFYYYMIEAVALRFSGYSSGGLVPIIPGITIKGTAIIYILISIGIAALIHELSHAFASRVAHIPVKNVGFILAVFIPAAFVEPDEEAFKKASFKDKIKILSAGPSSNLIIAFIFLILILLMTVNAVGATVVSVESGSPAQIYGIKPGYTILEINGTKIGSPYDIGPIIENYTNSGVWFNITYRSPSSENLSWLLVYKPSNVSKIGITIEQAKGIQSLPDSVYFPMLEFFTFMYVINFSLAIINAAPIFITDGGRIISEIISLKIPGNKGKALNFFIQTFTLLLVLSAITFTPIA</sequence>
<dbReference type="OMA" id="TIPLWYG"/>
<comment type="subcellular location">
    <subcellularLocation>
        <location evidence="1">Endomembrane system</location>
        <topology evidence="1">Multi-pass membrane protein</topology>
    </subcellularLocation>
</comment>
<feature type="transmembrane region" description="Helical" evidence="5">
    <location>
        <begin position="346"/>
        <end position="368"/>
    </location>
</feature>
<feature type="transmembrane region" description="Helical" evidence="5">
    <location>
        <begin position="100"/>
        <end position="124"/>
    </location>
</feature>
<dbReference type="Gene3D" id="2.30.42.10">
    <property type="match status" value="1"/>
</dbReference>
<evidence type="ECO:0000259" key="6">
    <source>
        <dbReference type="Pfam" id="PF02163"/>
    </source>
</evidence>
<accession>A0A7C2ZX46</accession>
<dbReference type="PANTHER" id="PTHR13325">
    <property type="entry name" value="PROTEASE M50 MEMBRANE-BOUND TRANSCRIPTION FACTOR SITE 2 PROTEASE"/>
    <property type="match status" value="1"/>
</dbReference>
<dbReference type="GO" id="GO:0012505">
    <property type="term" value="C:endomembrane system"/>
    <property type="evidence" value="ECO:0007669"/>
    <property type="project" value="UniProtKB-SubCell"/>
</dbReference>
<keyword evidence="3 5" id="KW-1133">Transmembrane helix</keyword>
<dbReference type="PRINTS" id="PR01000">
    <property type="entry name" value="SREBPS2PTASE"/>
</dbReference>
<dbReference type="GO" id="GO:0004222">
    <property type="term" value="F:metalloendopeptidase activity"/>
    <property type="evidence" value="ECO:0007669"/>
    <property type="project" value="InterPro"/>
</dbReference>
<evidence type="ECO:0000256" key="3">
    <source>
        <dbReference type="ARBA" id="ARBA00022989"/>
    </source>
</evidence>
<dbReference type="GeneID" id="12449225"/>
<name>A0A7C2ZX46_9CREN</name>
<dbReference type="InterPro" id="IPR036034">
    <property type="entry name" value="PDZ_sf"/>
</dbReference>
<evidence type="ECO:0000313" key="7">
    <source>
        <dbReference type="EMBL" id="HEW64439.1"/>
    </source>
</evidence>
<dbReference type="PANTHER" id="PTHR13325:SF3">
    <property type="entry name" value="MEMBRANE-BOUND TRANSCRIPTION FACTOR SITE-2 PROTEASE"/>
    <property type="match status" value="1"/>
</dbReference>
<keyword evidence="8" id="KW-0645">Protease</keyword>
<dbReference type="RefSeq" id="WP_014557300.1">
    <property type="nucleotide sequence ID" value="NZ_DSFH01000065.1"/>
</dbReference>
<feature type="transmembrane region" description="Helical" evidence="5">
    <location>
        <begin position="62"/>
        <end position="80"/>
    </location>
</feature>
<keyword evidence="4 5" id="KW-0472">Membrane</keyword>
<reference evidence="8" key="2">
    <citation type="submission" date="2020-10" db="EMBL/GenBank/DDBJ databases">
        <title>Fervidococcus fontis strain 3639Fd - the first crenarchaeon capable of growth on lipids.</title>
        <authorList>
            <person name="Kochetkova T.V."/>
            <person name="Elcheninov A.G."/>
            <person name="Toschakov S.V."/>
            <person name="Kublanov I.V."/>
        </authorList>
    </citation>
    <scope>NUCLEOTIDE SEQUENCE</scope>
    <source>
        <strain evidence="8">3639Fd</strain>
    </source>
</reference>